<keyword evidence="9 12" id="KW-1133">Transmembrane helix</keyword>
<dbReference type="EMBL" id="AEXO01000067">
    <property type="protein sequence ID" value="EGC86369.1"/>
    <property type="molecule type" value="Genomic_DNA"/>
</dbReference>
<evidence type="ECO:0000256" key="10">
    <source>
        <dbReference type="ARBA" id="ARBA00023004"/>
    </source>
</evidence>
<dbReference type="GO" id="GO:0009055">
    <property type="term" value="F:electron transfer activity"/>
    <property type="evidence" value="ECO:0007669"/>
    <property type="project" value="TreeGrafter"/>
</dbReference>
<keyword evidence="5" id="KW-0349">Heme</keyword>
<feature type="transmembrane region" description="Helical" evidence="12">
    <location>
        <begin position="177"/>
        <end position="197"/>
    </location>
</feature>
<feature type="transmembrane region" description="Helical" evidence="12">
    <location>
        <begin position="218"/>
        <end position="240"/>
    </location>
</feature>
<feature type="transmembrane region" description="Helical" evidence="12">
    <location>
        <begin position="291"/>
        <end position="311"/>
    </location>
</feature>
<evidence type="ECO:0000256" key="4">
    <source>
        <dbReference type="ARBA" id="ARBA00022475"/>
    </source>
</evidence>
<evidence type="ECO:0000256" key="12">
    <source>
        <dbReference type="SAM" id="Phobius"/>
    </source>
</evidence>
<evidence type="ECO:0000256" key="9">
    <source>
        <dbReference type="ARBA" id="ARBA00022989"/>
    </source>
</evidence>
<keyword evidence="3" id="KW-0813">Transport</keyword>
<keyword evidence="8" id="KW-0249">Electron transport</keyword>
<keyword evidence="10" id="KW-0408">Iron</keyword>
<dbReference type="RefSeq" id="WP_004353405.1">
    <property type="nucleotide sequence ID" value="NZ_AEXO01000067.1"/>
</dbReference>
<evidence type="ECO:0000256" key="1">
    <source>
        <dbReference type="ARBA" id="ARBA00004651"/>
    </source>
</evidence>
<dbReference type="Proteomes" id="UP000003155">
    <property type="component" value="Unassembled WGS sequence"/>
</dbReference>
<feature type="transmembrane region" description="Helical" evidence="12">
    <location>
        <begin position="12"/>
        <end position="34"/>
    </location>
</feature>
<evidence type="ECO:0000256" key="3">
    <source>
        <dbReference type="ARBA" id="ARBA00022448"/>
    </source>
</evidence>
<sequence length="380" mass="42699">MTYDFLQHYWWFIISLLGALLVFLLFVQGANSMIFQLGKTPEERRLLVNSTGRKWEFTFTTLVTFGGAFFASFPLFYSTSFGSAYWVWLLILFTFIIQAVSYEFQNKAGNLFGVRTFQVCLVINGILGPLLLGGAVATFFTGSNFIVEKGNITDAMQPVISHWANGSRGLDVLLNPWVVVFGVSVVFLARILGTLYINNNVNDDIVRGRIRRQLFVNTVLFFFFFLPFLAVVLLGDGYAVNEAGVIVMEPMKYLNNLLTMWPLAAVLLAGVVLLLFGIVRTVLKPDYVRGIWPAGIGVVLVVLVLFLIAGWNNTAYYPSTADLQSSLTIQNSSSSEFTLKAMFYVSFLVPFVLAYIVYAWRAIDRKAIDRKEIAEDDHAY</sequence>
<keyword evidence="11 12" id="KW-0472">Membrane</keyword>
<keyword evidence="4" id="KW-1003">Cell membrane</keyword>
<dbReference type="PANTHER" id="PTHR43141">
    <property type="entry name" value="CYTOCHROME BD2 SUBUNIT II"/>
    <property type="match status" value="1"/>
</dbReference>
<dbReference type="AlphaFoldDB" id="F0H775"/>
<evidence type="ECO:0000256" key="2">
    <source>
        <dbReference type="ARBA" id="ARBA00007543"/>
    </source>
</evidence>
<keyword evidence="14" id="KW-1185">Reference proteome</keyword>
<evidence type="ECO:0000256" key="11">
    <source>
        <dbReference type="ARBA" id="ARBA00023136"/>
    </source>
</evidence>
<reference evidence="13 14" key="1">
    <citation type="submission" date="2011-02" db="EMBL/GenBank/DDBJ databases">
        <authorList>
            <person name="Durkin A.S."/>
            <person name="Madupu R."/>
            <person name="Torralba M."/>
            <person name="Gillis M."/>
            <person name="Methe B."/>
            <person name="Sutton G."/>
            <person name="Nelson K.E."/>
        </authorList>
    </citation>
    <scope>NUCLEOTIDE SEQUENCE [LARGE SCALE GENOMIC DNA]</scope>
    <source>
        <strain evidence="13 14">CRIS 18C-A</strain>
    </source>
</reference>
<comment type="caution">
    <text evidence="13">The sequence shown here is derived from an EMBL/GenBank/DDBJ whole genome shotgun (WGS) entry which is preliminary data.</text>
</comment>
<dbReference type="GO" id="GO:0019646">
    <property type="term" value="P:aerobic electron transport chain"/>
    <property type="evidence" value="ECO:0007669"/>
    <property type="project" value="TreeGrafter"/>
</dbReference>
<keyword evidence="7" id="KW-0479">Metal-binding</keyword>
<dbReference type="InterPro" id="IPR003317">
    <property type="entry name" value="Cyt-d_oxidase_su2"/>
</dbReference>
<evidence type="ECO:0000256" key="8">
    <source>
        <dbReference type="ARBA" id="ARBA00022982"/>
    </source>
</evidence>
<evidence type="ECO:0000313" key="14">
    <source>
        <dbReference type="Proteomes" id="UP000003155"/>
    </source>
</evidence>
<evidence type="ECO:0000256" key="5">
    <source>
        <dbReference type="ARBA" id="ARBA00022617"/>
    </source>
</evidence>
<dbReference type="PANTHER" id="PTHR43141:SF5">
    <property type="entry name" value="CYTOCHROME BD-I UBIQUINOL OXIDASE SUBUNIT 2"/>
    <property type="match status" value="1"/>
</dbReference>
<evidence type="ECO:0000256" key="7">
    <source>
        <dbReference type="ARBA" id="ARBA00022723"/>
    </source>
</evidence>
<dbReference type="GO" id="GO:0046872">
    <property type="term" value="F:metal ion binding"/>
    <property type="evidence" value="ECO:0007669"/>
    <property type="project" value="UniProtKB-KW"/>
</dbReference>
<name>F0H775_9BACT</name>
<feature type="transmembrane region" description="Helical" evidence="12">
    <location>
        <begin position="55"/>
        <end position="77"/>
    </location>
</feature>
<proteinExistence type="inferred from homology"/>
<protein>
    <submittedName>
        <fullName evidence="13">Putative cytochrome d ubiquinol oxidase, subunit II</fullName>
    </submittedName>
</protein>
<evidence type="ECO:0000256" key="6">
    <source>
        <dbReference type="ARBA" id="ARBA00022692"/>
    </source>
</evidence>
<gene>
    <name evidence="13" type="ORF">HMPREF9303_1307</name>
</gene>
<evidence type="ECO:0000313" key="13">
    <source>
        <dbReference type="EMBL" id="EGC86369.1"/>
    </source>
</evidence>
<dbReference type="GO" id="GO:0070069">
    <property type="term" value="C:cytochrome complex"/>
    <property type="evidence" value="ECO:0007669"/>
    <property type="project" value="TreeGrafter"/>
</dbReference>
<feature type="transmembrane region" description="Helical" evidence="12">
    <location>
        <begin position="260"/>
        <end position="279"/>
    </location>
</feature>
<feature type="transmembrane region" description="Helical" evidence="12">
    <location>
        <begin position="83"/>
        <end position="104"/>
    </location>
</feature>
<accession>F0H775</accession>
<feature type="transmembrane region" description="Helical" evidence="12">
    <location>
        <begin position="116"/>
        <end position="140"/>
    </location>
</feature>
<dbReference type="GO" id="GO:0005886">
    <property type="term" value="C:plasma membrane"/>
    <property type="evidence" value="ECO:0007669"/>
    <property type="project" value="UniProtKB-SubCell"/>
</dbReference>
<comment type="subcellular location">
    <subcellularLocation>
        <location evidence="1">Cell membrane</location>
        <topology evidence="1">Multi-pass membrane protein</topology>
    </subcellularLocation>
</comment>
<feature type="transmembrane region" description="Helical" evidence="12">
    <location>
        <begin position="341"/>
        <end position="360"/>
    </location>
</feature>
<organism evidence="13 14">
    <name type="scientific">Prevotella denticola CRIS 18C-A</name>
    <dbReference type="NCBI Taxonomy" id="944557"/>
    <lineage>
        <taxon>Bacteria</taxon>
        <taxon>Pseudomonadati</taxon>
        <taxon>Bacteroidota</taxon>
        <taxon>Bacteroidia</taxon>
        <taxon>Bacteroidales</taxon>
        <taxon>Prevotellaceae</taxon>
        <taxon>Prevotella</taxon>
    </lineage>
</organism>
<comment type="similarity">
    <text evidence="2">Belongs to the cytochrome ubiquinol oxidase subunit 2 family.</text>
</comment>
<dbReference type="Pfam" id="PF02322">
    <property type="entry name" value="Cyt_bd_oxida_II"/>
    <property type="match status" value="1"/>
</dbReference>
<keyword evidence="6 12" id="KW-0812">Transmembrane</keyword>
<dbReference type="GO" id="GO:0016682">
    <property type="term" value="F:oxidoreductase activity, acting on diphenols and related substances as donors, oxygen as acceptor"/>
    <property type="evidence" value="ECO:0007669"/>
    <property type="project" value="TreeGrafter"/>
</dbReference>